<organism evidence="1 2">
    <name type="scientific">Panagrolaimus superbus</name>
    <dbReference type="NCBI Taxonomy" id="310955"/>
    <lineage>
        <taxon>Eukaryota</taxon>
        <taxon>Metazoa</taxon>
        <taxon>Ecdysozoa</taxon>
        <taxon>Nematoda</taxon>
        <taxon>Chromadorea</taxon>
        <taxon>Rhabditida</taxon>
        <taxon>Tylenchina</taxon>
        <taxon>Panagrolaimomorpha</taxon>
        <taxon>Panagrolaimoidea</taxon>
        <taxon>Panagrolaimidae</taxon>
        <taxon>Panagrolaimus</taxon>
    </lineage>
</organism>
<accession>A0A914YTK8</accession>
<protein>
    <submittedName>
        <fullName evidence="2">Uncharacterized protein</fullName>
    </submittedName>
</protein>
<sequence>MEGIALYGVKEGGKLNDLKQFLHGINENQWNLVLNGLVCKDRQTATYADFFRVGECKEMEENIKRLQHYFCRYGLLGADDEINNESLWCNRNMKQLRRNALFKIACTLAYSYRFTIDGKTLPSILKESMEIKSETELIAPAGYIGVYHKATRYSDGLIRAPMTFVSPYIFAHFTHPFQKMEEVNGKIELCTGYYNSIGIDVADKQRFFAFRQNVASKFLEHVSCQRGSTLKHAYDLHVSQVLLDELRKNQCRFPVFHGRVSNDEEDLLAEVFFKI</sequence>
<proteinExistence type="predicted"/>
<dbReference type="WBParaSite" id="PSU_v2.g3327.t1">
    <property type="protein sequence ID" value="PSU_v2.g3327.t1"/>
    <property type="gene ID" value="PSU_v2.g3327"/>
</dbReference>
<keyword evidence="1" id="KW-1185">Reference proteome</keyword>
<dbReference type="AlphaFoldDB" id="A0A914YTK8"/>
<evidence type="ECO:0000313" key="2">
    <source>
        <dbReference type="WBParaSite" id="PSU_v2.g3327.t1"/>
    </source>
</evidence>
<dbReference type="Proteomes" id="UP000887577">
    <property type="component" value="Unplaced"/>
</dbReference>
<name>A0A914YTK8_9BILA</name>
<evidence type="ECO:0000313" key="1">
    <source>
        <dbReference type="Proteomes" id="UP000887577"/>
    </source>
</evidence>
<reference evidence="2" key="1">
    <citation type="submission" date="2022-11" db="UniProtKB">
        <authorList>
            <consortium name="WormBaseParasite"/>
        </authorList>
    </citation>
    <scope>IDENTIFICATION</scope>
</reference>